<name>A0AAN0VJM4_9RHOB</name>
<evidence type="ECO:0000259" key="1">
    <source>
        <dbReference type="Pfam" id="PF02602"/>
    </source>
</evidence>
<dbReference type="EMBL" id="CP003984">
    <property type="protein sequence ID" value="AII88447.1"/>
    <property type="molecule type" value="Genomic_DNA"/>
</dbReference>
<dbReference type="CDD" id="cd06578">
    <property type="entry name" value="HemD"/>
    <property type="match status" value="1"/>
</dbReference>
<dbReference type="KEGG" id="ptp:RCA23_c29470"/>
<dbReference type="InterPro" id="IPR003754">
    <property type="entry name" value="4pyrrol_synth_uPrphyn_synth"/>
</dbReference>
<accession>A0AAN0VJM4</accession>
<dbReference type="Proteomes" id="UP000028680">
    <property type="component" value="Chromosome"/>
</dbReference>
<feature type="domain" description="Tetrapyrrole biosynthesis uroporphyrinogen III synthase" evidence="1">
    <location>
        <begin position="17"/>
        <end position="223"/>
    </location>
</feature>
<evidence type="ECO:0000313" key="3">
    <source>
        <dbReference type="Proteomes" id="UP000028680"/>
    </source>
</evidence>
<gene>
    <name evidence="2" type="primary">hemD</name>
    <name evidence="2" type="ORF">RCA23_c29470</name>
</gene>
<organism evidence="2 3">
    <name type="scientific">Planktomarina temperata RCA23</name>
    <dbReference type="NCBI Taxonomy" id="666509"/>
    <lineage>
        <taxon>Bacteria</taxon>
        <taxon>Pseudomonadati</taxon>
        <taxon>Pseudomonadota</taxon>
        <taxon>Alphaproteobacteria</taxon>
        <taxon>Rhodobacterales</taxon>
        <taxon>Paracoccaceae</taxon>
        <taxon>Planktomarina</taxon>
    </lineage>
</organism>
<dbReference type="Pfam" id="PF02602">
    <property type="entry name" value="HEM4"/>
    <property type="match status" value="1"/>
</dbReference>
<dbReference type="GO" id="GO:0004852">
    <property type="term" value="F:uroporphyrinogen-III synthase activity"/>
    <property type="evidence" value="ECO:0007669"/>
    <property type="project" value="InterPro"/>
</dbReference>
<dbReference type="AlphaFoldDB" id="A0AAN0VJM4"/>
<sequence length="234" mass="25140">MPNILLTRPHTQARHFADALIAQGVQPDQITIDPIMKIAPVETACDISACTGLIITSANALSYLPVALRGSRLPCYCVGDSTSQAARALGLNAYHLADTARDLCEALPTVCQEGPLLHLRGSHTTLNMAEHFRSTPLPVENVVVYEQIALPLQAETHEALRRSSPVILPIFSARSAKLLGKLALDWRPHWAVALSPTIAALCQEAGFGQITTAAQPNRQAMVAVIIPLMDMKSG</sequence>
<dbReference type="GO" id="GO:0033014">
    <property type="term" value="P:tetrapyrrole biosynthetic process"/>
    <property type="evidence" value="ECO:0007669"/>
    <property type="project" value="InterPro"/>
</dbReference>
<protein>
    <submittedName>
        <fullName evidence="2">Uroporophyrinogen-III synthase HemD</fullName>
    </submittedName>
</protein>
<keyword evidence="3" id="KW-1185">Reference proteome</keyword>
<dbReference type="SUPFAM" id="SSF69618">
    <property type="entry name" value="HemD-like"/>
    <property type="match status" value="1"/>
</dbReference>
<dbReference type="InterPro" id="IPR036108">
    <property type="entry name" value="4pyrrol_syn_uPrphyn_synt_sf"/>
</dbReference>
<evidence type="ECO:0000313" key="2">
    <source>
        <dbReference type="EMBL" id="AII88447.1"/>
    </source>
</evidence>
<dbReference type="Gene3D" id="3.40.50.10090">
    <property type="match status" value="2"/>
</dbReference>
<reference evidence="2 3" key="1">
    <citation type="journal article" date="2014" name="ISME J.">
        <title>Adaptation of an abundant Roseobacter RCA organism to pelagic systems revealed by genomic and transcriptomic analyses.</title>
        <authorList>
            <person name="Voget S."/>
            <person name="Wemheuer B."/>
            <person name="Brinkhoff T."/>
            <person name="Vollmers J."/>
            <person name="Dietrich S."/>
            <person name="Giebel H.A."/>
            <person name="Beardsley C."/>
            <person name="Sardemann C."/>
            <person name="Bakenhus I."/>
            <person name="Billerbeck S."/>
            <person name="Daniel R."/>
            <person name="Simon M."/>
        </authorList>
    </citation>
    <scope>NUCLEOTIDE SEQUENCE [LARGE SCALE GENOMIC DNA]</scope>
    <source>
        <strain evidence="2 3">RCA23</strain>
    </source>
</reference>
<proteinExistence type="predicted"/>